<gene>
    <name evidence="13" type="ORF">NCGR_LOCUS23224</name>
</gene>
<dbReference type="PRINTS" id="PR00463">
    <property type="entry name" value="EP450I"/>
</dbReference>
<dbReference type="GO" id="GO:0005506">
    <property type="term" value="F:iron ion binding"/>
    <property type="evidence" value="ECO:0007669"/>
    <property type="project" value="InterPro"/>
</dbReference>
<dbReference type="EMBL" id="CAJGYO010000006">
    <property type="protein sequence ID" value="CAD6234806.1"/>
    <property type="molecule type" value="Genomic_DNA"/>
</dbReference>
<evidence type="ECO:0008006" key="15">
    <source>
        <dbReference type="Google" id="ProtNLM"/>
    </source>
</evidence>
<dbReference type="InterPro" id="IPR002401">
    <property type="entry name" value="Cyt_P450_E_grp-I"/>
</dbReference>
<dbReference type="InterPro" id="IPR001128">
    <property type="entry name" value="Cyt_P450"/>
</dbReference>
<comment type="similarity">
    <text evidence="3">Belongs to the cytochrome P450 family.</text>
</comment>
<comment type="cofactor">
    <cofactor evidence="1 12">
        <name>heme</name>
        <dbReference type="ChEBI" id="CHEBI:30413"/>
    </cofactor>
</comment>
<keyword evidence="7" id="KW-1133">Transmembrane helix</keyword>
<evidence type="ECO:0000256" key="11">
    <source>
        <dbReference type="ARBA" id="ARBA00023136"/>
    </source>
</evidence>
<feature type="binding site" description="axial binding residue" evidence="12">
    <location>
        <position position="121"/>
    </location>
    <ligand>
        <name>heme</name>
        <dbReference type="ChEBI" id="CHEBI:30413"/>
    </ligand>
    <ligandPart>
        <name>Fe</name>
        <dbReference type="ChEBI" id="CHEBI:18248"/>
    </ligandPart>
</feature>
<keyword evidence="10" id="KW-0503">Monooxygenase</keyword>
<dbReference type="GO" id="GO:0020037">
    <property type="term" value="F:heme binding"/>
    <property type="evidence" value="ECO:0007669"/>
    <property type="project" value="InterPro"/>
</dbReference>
<dbReference type="GO" id="GO:0004497">
    <property type="term" value="F:monooxygenase activity"/>
    <property type="evidence" value="ECO:0007669"/>
    <property type="project" value="UniProtKB-KW"/>
</dbReference>
<evidence type="ECO:0000256" key="7">
    <source>
        <dbReference type="ARBA" id="ARBA00022989"/>
    </source>
</evidence>
<keyword evidence="9 12" id="KW-0408">Iron</keyword>
<proteinExistence type="inferred from homology"/>
<evidence type="ECO:0000256" key="9">
    <source>
        <dbReference type="ARBA" id="ARBA00023004"/>
    </source>
</evidence>
<evidence type="ECO:0000256" key="10">
    <source>
        <dbReference type="ARBA" id="ARBA00023033"/>
    </source>
</evidence>
<dbReference type="Proteomes" id="UP000604825">
    <property type="component" value="Unassembled WGS sequence"/>
</dbReference>
<dbReference type="SUPFAM" id="SSF48264">
    <property type="entry name" value="Cytochrome P450"/>
    <property type="match status" value="1"/>
</dbReference>
<dbReference type="Pfam" id="PF00067">
    <property type="entry name" value="p450"/>
    <property type="match status" value="1"/>
</dbReference>
<evidence type="ECO:0000256" key="8">
    <source>
        <dbReference type="ARBA" id="ARBA00023002"/>
    </source>
</evidence>
<keyword evidence="8" id="KW-0560">Oxidoreductase</keyword>
<dbReference type="InterPro" id="IPR036396">
    <property type="entry name" value="Cyt_P450_sf"/>
</dbReference>
<evidence type="ECO:0000313" key="13">
    <source>
        <dbReference type="EMBL" id="CAD6234806.1"/>
    </source>
</evidence>
<keyword evidence="6 12" id="KW-0479">Metal-binding</keyword>
<evidence type="ECO:0000256" key="2">
    <source>
        <dbReference type="ARBA" id="ARBA00004167"/>
    </source>
</evidence>
<comment type="caution">
    <text evidence="13">The sequence shown here is derived from an EMBL/GenBank/DDBJ whole genome shotgun (WGS) entry which is preliminary data.</text>
</comment>
<dbReference type="GO" id="GO:0016020">
    <property type="term" value="C:membrane"/>
    <property type="evidence" value="ECO:0007669"/>
    <property type="project" value="UniProtKB-SubCell"/>
</dbReference>
<name>A0A811NZR5_9POAL</name>
<evidence type="ECO:0000256" key="4">
    <source>
        <dbReference type="ARBA" id="ARBA00022617"/>
    </source>
</evidence>
<evidence type="ECO:0000313" key="14">
    <source>
        <dbReference type="Proteomes" id="UP000604825"/>
    </source>
</evidence>
<evidence type="ECO:0000256" key="5">
    <source>
        <dbReference type="ARBA" id="ARBA00022692"/>
    </source>
</evidence>
<dbReference type="PANTHER" id="PTHR47953">
    <property type="entry name" value="OS08G0105600 PROTEIN"/>
    <property type="match status" value="1"/>
</dbReference>
<evidence type="ECO:0000256" key="3">
    <source>
        <dbReference type="ARBA" id="ARBA00010617"/>
    </source>
</evidence>
<keyword evidence="11" id="KW-0472">Membrane</keyword>
<dbReference type="PANTHER" id="PTHR47953:SF19">
    <property type="entry name" value="OS06G0641600 PROTEIN"/>
    <property type="match status" value="1"/>
</dbReference>
<comment type="subcellular location">
    <subcellularLocation>
        <location evidence="2">Membrane</location>
        <topology evidence="2">Single-pass membrane protein</topology>
    </subcellularLocation>
</comment>
<evidence type="ECO:0000256" key="12">
    <source>
        <dbReference type="PIRSR" id="PIRSR602401-1"/>
    </source>
</evidence>
<accession>A0A811NZR5</accession>
<dbReference type="GO" id="GO:0016705">
    <property type="term" value="F:oxidoreductase activity, acting on paired donors, with incorporation or reduction of molecular oxygen"/>
    <property type="evidence" value="ECO:0007669"/>
    <property type="project" value="InterPro"/>
</dbReference>
<keyword evidence="5" id="KW-0812">Transmembrane</keyword>
<keyword evidence="14" id="KW-1185">Reference proteome</keyword>
<dbReference type="OrthoDB" id="1055148at2759"/>
<dbReference type="AlphaFoldDB" id="A0A811NZR5"/>
<dbReference type="InterPro" id="IPR052306">
    <property type="entry name" value="CYP450_71D"/>
</dbReference>
<evidence type="ECO:0000256" key="1">
    <source>
        <dbReference type="ARBA" id="ARBA00001971"/>
    </source>
</evidence>
<reference evidence="13" key="1">
    <citation type="submission" date="2020-10" db="EMBL/GenBank/DDBJ databases">
        <authorList>
            <person name="Han B."/>
            <person name="Lu T."/>
            <person name="Zhao Q."/>
            <person name="Huang X."/>
            <person name="Zhao Y."/>
        </authorList>
    </citation>
    <scope>NUCLEOTIDE SEQUENCE</scope>
</reference>
<keyword evidence="4 12" id="KW-0349">Heme</keyword>
<sequence>MQRAQSEVQGVLHGKTRVVESDIQERLPYLQTVIKETLRLHPPVPLILPRLCSESTEVLGFHVPQGTTVFVNVWAIGRDERSWPDADEFKPERFEDGGAVDFADGADDFRFLPGGAGRRMCPGMAFGLANIEIALASLLCHFDWKLPGRANPCEMDMAESYGITARRKSPLLLEAVPCVPLPPPMDQNLRSRD</sequence>
<protein>
    <recommendedName>
        <fullName evidence="15">Cytochrome P450</fullName>
    </recommendedName>
</protein>
<organism evidence="13 14">
    <name type="scientific">Miscanthus lutarioriparius</name>
    <dbReference type="NCBI Taxonomy" id="422564"/>
    <lineage>
        <taxon>Eukaryota</taxon>
        <taxon>Viridiplantae</taxon>
        <taxon>Streptophyta</taxon>
        <taxon>Embryophyta</taxon>
        <taxon>Tracheophyta</taxon>
        <taxon>Spermatophyta</taxon>
        <taxon>Magnoliopsida</taxon>
        <taxon>Liliopsida</taxon>
        <taxon>Poales</taxon>
        <taxon>Poaceae</taxon>
        <taxon>PACMAD clade</taxon>
        <taxon>Panicoideae</taxon>
        <taxon>Andropogonodae</taxon>
        <taxon>Andropogoneae</taxon>
        <taxon>Saccharinae</taxon>
        <taxon>Miscanthus</taxon>
    </lineage>
</organism>
<dbReference type="Gene3D" id="1.10.630.10">
    <property type="entry name" value="Cytochrome P450"/>
    <property type="match status" value="1"/>
</dbReference>
<evidence type="ECO:0000256" key="6">
    <source>
        <dbReference type="ARBA" id="ARBA00022723"/>
    </source>
</evidence>